<evidence type="ECO:0000313" key="1">
    <source>
        <dbReference type="EMBL" id="MYM92747.1"/>
    </source>
</evidence>
<reference evidence="1" key="1">
    <citation type="submission" date="2019-12" db="EMBL/GenBank/DDBJ databases">
        <title>Novel species isolated from a subtropical stream in China.</title>
        <authorList>
            <person name="Lu H."/>
        </authorList>
    </citation>
    <scope>NUCLEOTIDE SEQUENCE [LARGE SCALE GENOMIC DNA]</scope>
    <source>
        <strain evidence="1">FT81W</strain>
    </source>
</reference>
<protein>
    <submittedName>
        <fullName evidence="1">Uncharacterized protein</fullName>
    </submittedName>
</protein>
<dbReference type="Proteomes" id="UP000447355">
    <property type="component" value="Unassembled WGS sequence"/>
</dbReference>
<dbReference type="AlphaFoldDB" id="A0A845GJ24"/>
<dbReference type="EMBL" id="WWCX01000001">
    <property type="protein sequence ID" value="MYM92747.1"/>
    <property type="molecule type" value="Genomic_DNA"/>
</dbReference>
<evidence type="ECO:0000313" key="2">
    <source>
        <dbReference type="Proteomes" id="UP000447355"/>
    </source>
</evidence>
<name>A0A845GJ24_9BURK</name>
<proteinExistence type="predicted"/>
<accession>A0A845GJ24</accession>
<organism evidence="1 2">
    <name type="scientific">Duganella vulcania</name>
    <dbReference type="NCBI Taxonomy" id="2692166"/>
    <lineage>
        <taxon>Bacteria</taxon>
        <taxon>Pseudomonadati</taxon>
        <taxon>Pseudomonadota</taxon>
        <taxon>Betaproteobacteria</taxon>
        <taxon>Burkholderiales</taxon>
        <taxon>Oxalobacteraceae</taxon>
        <taxon>Telluria group</taxon>
        <taxon>Duganella</taxon>
    </lineage>
</organism>
<dbReference type="RefSeq" id="WP_161082005.1">
    <property type="nucleotide sequence ID" value="NZ_WWCX01000001.1"/>
</dbReference>
<comment type="caution">
    <text evidence="1">The sequence shown here is derived from an EMBL/GenBank/DDBJ whole genome shotgun (WGS) entry which is preliminary data.</text>
</comment>
<sequence>MAVRIPSMAKWLARAVAMVACAGFVLPAVPGELRLQTSAAKPIAYVNGPSFQGCAAAKGPDDPVALRMAVLQARAVLSRSRSLTVGGVEKLVAGDGGLHLVGQVREVSEGFQAPVSIVEKSYVKDDGALQLCVLIVENSVS</sequence>
<gene>
    <name evidence="1" type="ORF">GTP90_02595</name>
</gene>